<keyword evidence="2" id="KW-0472">Membrane</keyword>
<feature type="transmembrane region" description="Helical" evidence="2">
    <location>
        <begin position="33"/>
        <end position="51"/>
    </location>
</feature>
<evidence type="ECO:0000256" key="1">
    <source>
        <dbReference type="SAM" id="MobiDB-lite"/>
    </source>
</evidence>
<feature type="region of interest" description="Disordered" evidence="1">
    <location>
        <begin position="188"/>
        <end position="217"/>
    </location>
</feature>
<keyword evidence="2" id="KW-1133">Transmembrane helix</keyword>
<dbReference type="AlphaFoldDB" id="A0A375YK28"/>
<evidence type="ECO:0000313" key="3">
    <source>
        <dbReference type="EMBL" id="SRX81496.1"/>
    </source>
</evidence>
<dbReference type="Proteomes" id="UP000252008">
    <property type="component" value="Unassembled WGS sequence"/>
</dbReference>
<name>A0A375YK28_MYCPF</name>
<dbReference type="STRING" id="39692.BST38_27570"/>
<reference evidence="3 4" key="1">
    <citation type="submission" date="2018-05" db="EMBL/GenBank/DDBJ databases">
        <authorList>
            <consortium name="IHU Genomes"/>
        </authorList>
    </citation>
    <scope>NUCLEOTIDE SEQUENCE [LARGE SCALE GENOMIC DNA]</scope>
    <source>
        <strain evidence="3 4">P7335</strain>
    </source>
</reference>
<keyword evidence="2" id="KW-0812">Transmembrane</keyword>
<gene>
    <name evidence="3" type="ORF">MPP7335_03248</name>
</gene>
<evidence type="ECO:0008006" key="5">
    <source>
        <dbReference type="Google" id="ProtNLM"/>
    </source>
</evidence>
<organism evidence="3 4">
    <name type="scientific">Mycolicibacterium parafortuitum</name>
    <name type="common">Mycobacterium parafortuitum</name>
    <dbReference type="NCBI Taxonomy" id="39692"/>
    <lineage>
        <taxon>Bacteria</taxon>
        <taxon>Bacillati</taxon>
        <taxon>Actinomycetota</taxon>
        <taxon>Actinomycetes</taxon>
        <taxon>Mycobacteriales</taxon>
        <taxon>Mycobacteriaceae</taxon>
        <taxon>Mycolicibacterium</taxon>
    </lineage>
</organism>
<accession>A0A375YK28</accession>
<sequence length="217" mass="23075">MSGDRGPENGFENFKRDIDAAEKRVAREIDPGAWALVIAVLVFVLLGSLLLPHTGSAKGLDVLTGSQVAADNGVILPHRVFTILSVVFGIGFSMLALLTRRWALAWISLAGCTVAAFLGILALWTRQTAPEPYPGPGVGLIVAWLTVIVLSYYWARVVAARTAVQLAAEEHRRRAMAENHGRGLLETFIDDTPDAKPGGDIPGSDTPGSDKPGAAPK</sequence>
<proteinExistence type="predicted"/>
<evidence type="ECO:0000256" key="2">
    <source>
        <dbReference type="SAM" id="Phobius"/>
    </source>
</evidence>
<evidence type="ECO:0000313" key="4">
    <source>
        <dbReference type="Proteomes" id="UP000252008"/>
    </source>
</evidence>
<dbReference type="RefSeq" id="WP_083146741.1">
    <property type="nucleotide sequence ID" value="NZ_MVID01000041.1"/>
</dbReference>
<feature type="transmembrane region" description="Helical" evidence="2">
    <location>
        <begin position="80"/>
        <end position="98"/>
    </location>
</feature>
<feature type="transmembrane region" description="Helical" evidence="2">
    <location>
        <begin position="105"/>
        <end position="125"/>
    </location>
</feature>
<keyword evidence="4" id="KW-1185">Reference proteome</keyword>
<protein>
    <recommendedName>
        <fullName evidence="5">Transmembrane protein</fullName>
    </recommendedName>
</protein>
<feature type="transmembrane region" description="Helical" evidence="2">
    <location>
        <begin position="137"/>
        <end position="155"/>
    </location>
</feature>
<dbReference type="EMBL" id="UEGS01000001">
    <property type="protein sequence ID" value="SRX81496.1"/>
    <property type="molecule type" value="Genomic_DNA"/>
</dbReference>